<dbReference type="HOGENOM" id="CLU_076884_0_0_6"/>
<dbReference type="InterPro" id="IPR036942">
    <property type="entry name" value="Beta-barrel_TonB_sf"/>
</dbReference>
<dbReference type="SUPFAM" id="SSF56935">
    <property type="entry name" value="Porins"/>
    <property type="match status" value="1"/>
</dbReference>
<accession>H8Z8H1</accession>
<proteinExistence type="predicted"/>
<sequence>MRNILQSAIAVTFCTAFHGLHAQPAPDGWRFSAEAGALHQWESGIDKGGDLSANAWSFRASASRAWTPTLRAGLSAGVGQRNYRFSGDTGFGGSRPWSNVRDARLSASLNWQANESWSVFAIPTIRWSAETGAALNDGRTGGLLAAATYRVNDRLSIGPGFGVFSELEGDTDWFPILAVDWRITDRISLRTGRGFASTRGPGLTLVWDASESWSFSLGGRYEKERFRLDDDGIAPNGIGQETSVPLYLGLTRSFGPTATFSVIAGAKVGGRLRLEDEHGELLEESDYDTAPFAGATVELRF</sequence>
<evidence type="ECO:0000256" key="3">
    <source>
        <dbReference type="ARBA" id="ARBA00023237"/>
    </source>
</evidence>
<keyword evidence="3" id="KW-0998">Cell outer membrane</keyword>
<dbReference type="RefSeq" id="WP_009151605.1">
    <property type="nucleotide sequence ID" value="NZ_CP121471.1"/>
</dbReference>
<dbReference type="Proteomes" id="UP000002964">
    <property type="component" value="Unassembled WGS sequence"/>
</dbReference>
<dbReference type="STRING" id="631362.Thi970DRAFT_04894"/>
<keyword evidence="5" id="KW-1185">Reference proteome</keyword>
<keyword evidence="2" id="KW-0472">Membrane</keyword>
<dbReference type="OrthoDB" id="190240at2"/>
<reference evidence="5" key="1">
    <citation type="submission" date="2011-06" db="EMBL/GenBank/DDBJ databases">
        <authorList>
            <consortium name="US DOE Joint Genome Institute (JGI-PGF)"/>
            <person name="Lucas S."/>
            <person name="Han J."/>
            <person name="Lapidus A."/>
            <person name="Cheng J.-F."/>
            <person name="Goodwin L."/>
            <person name="Pitluck S."/>
            <person name="Peters L."/>
            <person name="Land M.L."/>
            <person name="Hauser L."/>
            <person name="Vogl K."/>
            <person name="Liu Z."/>
            <person name="Overmann J."/>
            <person name="Frigaard N.-U."/>
            <person name="Bryant D.A."/>
            <person name="Woyke T.J."/>
        </authorList>
    </citation>
    <scope>NUCLEOTIDE SEQUENCE [LARGE SCALE GENOMIC DNA]</scope>
    <source>
        <strain evidence="5">970</strain>
    </source>
</reference>
<organism evidence="4 5">
    <name type="scientific">Thiorhodovibrio frisius</name>
    <dbReference type="NCBI Taxonomy" id="631362"/>
    <lineage>
        <taxon>Bacteria</taxon>
        <taxon>Pseudomonadati</taxon>
        <taxon>Pseudomonadota</taxon>
        <taxon>Gammaproteobacteria</taxon>
        <taxon>Chromatiales</taxon>
        <taxon>Chromatiaceae</taxon>
        <taxon>Thiorhodovibrio</taxon>
    </lineage>
</organism>
<dbReference type="eggNOG" id="ENOG502ZT65">
    <property type="taxonomic scope" value="Bacteria"/>
</dbReference>
<reference evidence="4 5" key="2">
    <citation type="submission" date="2011-11" db="EMBL/GenBank/DDBJ databases">
        <authorList>
            <consortium name="US DOE Joint Genome Institute"/>
            <person name="Lucas S."/>
            <person name="Han J."/>
            <person name="Lapidus A."/>
            <person name="Cheng J.-F."/>
            <person name="Goodwin L."/>
            <person name="Pitluck S."/>
            <person name="Peters L."/>
            <person name="Ovchinnikova G."/>
            <person name="Zhang X."/>
            <person name="Detter J.C."/>
            <person name="Han C."/>
            <person name="Tapia R."/>
            <person name="Land M."/>
            <person name="Hauser L."/>
            <person name="Kyrpides N."/>
            <person name="Ivanova N."/>
            <person name="Pagani I."/>
            <person name="Vogl K."/>
            <person name="Liu Z."/>
            <person name="Overmann J."/>
            <person name="Frigaard N.-U."/>
            <person name="Bryant D."/>
            <person name="Woyke T."/>
        </authorList>
    </citation>
    <scope>NUCLEOTIDE SEQUENCE [LARGE SCALE GENOMIC DNA]</scope>
    <source>
        <strain evidence="4 5">970</strain>
    </source>
</reference>
<dbReference type="AlphaFoldDB" id="H8Z8H1"/>
<evidence type="ECO:0000313" key="4">
    <source>
        <dbReference type="EMBL" id="EIC19376.1"/>
    </source>
</evidence>
<gene>
    <name evidence="4" type="ORF">Thi970DRAFT_04894</name>
</gene>
<protein>
    <submittedName>
        <fullName evidence="4">Uncharacterized protein</fullName>
    </submittedName>
</protein>
<name>H8Z8H1_9GAMM</name>
<evidence type="ECO:0000256" key="2">
    <source>
        <dbReference type="ARBA" id="ARBA00023136"/>
    </source>
</evidence>
<comment type="subcellular location">
    <subcellularLocation>
        <location evidence="1">Cell outer membrane</location>
    </subcellularLocation>
</comment>
<dbReference type="EMBL" id="JH603171">
    <property type="protein sequence ID" value="EIC19376.1"/>
    <property type="molecule type" value="Genomic_DNA"/>
</dbReference>
<dbReference type="GO" id="GO:0009279">
    <property type="term" value="C:cell outer membrane"/>
    <property type="evidence" value="ECO:0007669"/>
    <property type="project" value="UniProtKB-SubCell"/>
</dbReference>
<evidence type="ECO:0000256" key="1">
    <source>
        <dbReference type="ARBA" id="ARBA00004442"/>
    </source>
</evidence>
<dbReference type="Gene3D" id="2.40.170.20">
    <property type="entry name" value="TonB-dependent receptor, beta-barrel domain"/>
    <property type="match status" value="1"/>
</dbReference>
<evidence type="ECO:0000313" key="5">
    <source>
        <dbReference type="Proteomes" id="UP000002964"/>
    </source>
</evidence>